<keyword evidence="3" id="KW-0732">Signal</keyword>
<evidence type="ECO:0000256" key="2">
    <source>
        <dbReference type="PROSITE-ProRule" id="PRU00059"/>
    </source>
</evidence>
<organism evidence="5">
    <name type="scientific">Arion vulgaris</name>
    <dbReference type="NCBI Taxonomy" id="1028688"/>
    <lineage>
        <taxon>Eukaryota</taxon>
        <taxon>Metazoa</taxon>
        <taxon>Spiralia</taxon>
        <taxon>Lophotrochozoa</taxon>
        <taxon>Mollusca</taxon>
        <taxon>Gastropoda</taxon>
        <taxon>Heterobranchia</taxon>
        <taxon>Euthyneura</taxon>
        <taxon>Panpulmonata</taxon>
        <taxon>Eupulmonata</taxon>
        <taxon>Stylommatophora</taxon>
        <taxon>Helicina</taxon>
        <taxon>Arionoidea</taxon>
        <taxon>Arionidae</taxon>
        <taxon>Arion</taxon>
    </lineage>
</organism>
<accession>A0A0B6Z9R7</accession>
<gene>
    <name evidence="5" type="primary">ORF54483</name>
</gene>
<comment type="caution">
    <text evidence="2">Lacks conserved residue(s) required for the propagation of feature annotation.</text>
</comment>
<dbReference type="Gene3D" id="2.60.120.290">
    <property type="entry name" value="Spermadhesin, CUB domain"/>
    <property type="match status" value="1"/>
</dbReference>
<dbReference type="InterPro" id="IPR035914">
    <property type="entry name" value="Sperma_CUB_dom_sf"/>
</dbReference>
<feature type="domain" description="CUB" evidence="4">
    <location>
        <begin position="27"/>
        <end position="104"/>
    </location>
</feature>
<sequence>MGVTSAMLYVSLTIVMIAVQLSCATVCKHELLSLSPTHDGYITSPGYPQQYSPELCIIYIYHGRAGMNIYIRFIDVDIPSDSESCDNDHLRISAVTEHVYCGNI</sequence>
<evidence type="ECO:0000256" key="3">
    <source>
        <dbReference type="SAM" id="SignalP"/>
    </source>
</evidence>
<evidence type="ECO:0000256" key="1">
    <source>
        <dbReference type="ARBA" id="ARBA00023157"/>
    </source>
</evidence>
<dbReference type="AlphaFoldDB" id="A0A0B6Z9R7"/>
<dbReference type="SUPFAM" id="SSF49854">
    <property type="entry name" value="Spermadhesin, CUB domain"/>
    <property type="match status" value="1"/>
</dbReference>
<dbReference type="PROSITE" id="PS01180">
    <property type="entry name" value="CUB"/>
    <property type="match status" value="1"/>
</dbReference>
<keyword evidence="1" id="KW-1015">Disulfide bond</keyword>
<feature type="chain" id="PRO_5002126786" description="CUB domain-containing protein" evidence="3">
    <location>
        <begin position="25"/>
        <end position="104"/>
    </location>
</feature>
<dbReference type="InterPro" id="IPR000859">
    <property type="entry name" value="CUB_dom"/>
</dbReference>
<name>A0A0B6Z9R7_9EUPU</name>
<protein>
    <recommendedName>
        <fullName evidence="4">CUB domain-containing protein</fullName>
    </recommendedName>
</protein>
<evidence type="ECO:0000313" key="5">
    <source>
        <dbReference type="EMBL" id="CEK65273.1"/>
    </source>
</evidence>
<dbReference type="EMBL" id="HACG01018408">
    <property type="protein sequence ID" value="CEK65273.1"/>
    <property type="molecule type" value="Transcribed_RNA"/>
</dbReference>
<dbReference type="Pfam" id="PF00431">
    <property type="entry name" value="CUB"/>
    <property type="match status" value="1"/>
</dbReference>
<evidence type="ECO:0000259" key="4">
    <source>
        <dbReference type="PROSITE" id="PS01180"/>
    </source>
</evidence>
<feature type="non-terminal residue" evidence="5">
    <location>
        <position position="104"/>
    </location>
</feature>
<feature type="signal peptide" evidence="3">
    <location>
        <begin position="1"/>
        <end position="24"/>
    </location>
</feature>
<reference evidence="5" key="1">
    <citation type="submission" date="2014-12" db="EMBL/GenBank/DDBJ databases">
        <title>Insight into the proteome of Arion vulgaris.</title>
        <authorList>
            <person name="Aradska J."/>
            <person name="Bulat T."/>
            <person name="Smidak R."/>
            <person name="Sarate P."/>
            <person name="Gangsoo J."/>
            <person name="Sialana F."/>
            <person name="Bilban M."/>
            <person name="Lubec G."/>
        </authorList>
    </citation>
    <scope>NUCLEOTIDE SEQUENCE</scope>
    <source>
        <tissue evidence="5">Skin</tissue>
    </source>
</reference>
<proteinExistence type="predicted"/>